<name>A0A5K4EDF6_SCHMA</name>
<dbReference type="FunCoup" id="A0A5K4EDF6">
    <property type="interactions" value="100"/>
</dbReference>
<organism evidence="2 3">
    <name type="scientific">Schistosoma mansoni</name>
    <name type="common">Blood fluke</name>
    <dbReference type="NCBI Taxonomy" id="6183"/>
    <lineage>
        <taxon>Eukaryota</taxon>
        <taxon>Metazoa</taxon>
        <taxon>Spiralia</taxon>
        <taxon>Lophotrochozoa</taxon>
        <taxon>Platyhelminthes</taxon>
        <taxon>Trematoda</taxon>
        <taxon>Digenea</taxon>
        <taxon>Strigeidida</taxon>
        <taxon>Schistosomatoidea</taxon>
        <taxon>Schistosomatidae</taxon>
        <taxon>Schistosoma</taxon>
    </lineage>
</organism>
<evidence type="ECO:0000313" key="2">
    <source>
        <dbReference type="Proteomes" id="UP000008854"/>
    </source>
</evidence>
<keyword evidence="1" id="KW-1133">Transmembrane helix</keyword>
<reference evidence="2" key="1">
    <citation type="journal article" date="2012" name="PLoS Negl. Trop. Dis.">
        <title>A systematically improved high quality genome and transcriptome of the human blood fluke Schistosoma mansoni.</title>
        <authorList>
            <person name="Protasio A.V."/>
            <person name="Tsai I.J."/>
            <person name="Babbage A."/>
            <person name="Nichol S."/>
            <person name="Hunt M."/>
            <person name="Aslett M.A."/>
            <person name="De Silva N."/>
            <person name="Velarde G.S."/>
            <person name="Anderson T.J."/>
            <person name="Clark R.C."/>
            <person name="Davidson C."/>
            <person name="Dillon G.P."/>
            <person name="Holroyd N.E."/>
            <person name="LoVerde P.T."/>
            <person name="Lloyd C."/>
            <person name="McQuillan J."/>
            <person name="Oliveira G."/>
            <person name="Otto T.D."/>
            <person name="Parker-Manuel S.J."/>
            <person name="Quail M.A."/>
            <person name="Wilson R.A."/>
            <person name="Zerlotini A."/>
            <person name="Dunne D.W."/>
            <person name="Berriman M."/>
        </authorList>
    </citation>
    <scope>NUCLEOTIDE SEQUENCE [LARGE SCALE GENOMIC DNA]</scope>
    <source>
        <strain evidence="2">Puerto Rican</strain>
    </source>
</reference>
<protein>
    <submittedName>
        <fullName evidence="3">MARVEL domain-containing protein</fullName>
    </submittedName>
</protein>
<dbReference type="ExpressionAtlas" id="A0A5K4EDF6">
    <property type="expression patterns" value="baseline"/>
</dbReference>
<accession>A0A5K4EDF6</accession>
<proteinExistence type="predicted"/>
<evidence type="ECO:0000313" key="3">
    <source>
        <dbReference type="WBParaSite" id="Smp_043570.2"/>
    </source>
</evidence>
<reference evidence="3" key="2">
    <citation type="submission" date="2019-11" db="UniProtKB">
        <authorList>
            <consortium name="WormBaseParasite"/>
        </authorList>
    </citation>
    <scope>IDENTIFICATION</scope>
    <source>
        <strain evidence="3">Puerto Rican</strain>
    </source>
</reference>
<keyword evidence="1" id="KW-0472">Membrane</keyword>
<dbReference type="Proteomes" id="UP000008854">
    <property type="component" value="Unassembled WGS sequence"/>
</dbReference>
<dbReference type="WBParaSite" id="Smp_043570.2">
    <property type="protein sequence ID" value="Smp_043570.2"/>
    <property type="gene ID" value="Smp_043570"/>
</dbReference>
<dbReference type="InParanoid" id="A0A5K4EDF6"/>
<sequence>MPLNAEYARELRAVFKILEFSIGVGLIVSIVVADRYRITVAGAFLTFFALVGALTSLFFFVVHLSSLIYKIPGPVTLIEFISIKLCAILALIAMIITAATGGGSAAPIASAIPVTGLINKSGEMAKFKTVLHEETEVASDLLQIYKPYIYISLMNPFTVNTVSNPIDFICSQLRVLWH</sequence>
<feature type="transmembrane region" description="Helical" evidence="1">
    <location>
        <begin position="13"/>
        <end position="33"/>
    </location>
</feature>
<dbReference type="AlphaFoldDB" id="A0A5K4EDF6"/>
<evidence type="ECO:0000256" key="1">
    <source>
        <dbReference type="SAM" id="Phobius"/>
    </source>
</evidence>
<keyword evidence="1" id="KW-0812">Transmembrane</keyword>
<feature type="transmembrane region" description="Helical" evidence="1">
    <location>
        <begin position="81"/>
        <end position="100"/>
    </location>
</feature>
<feature type="transmembrane region" description="Helical" evidence="1">
    <location>
        <begin position="40"/>
        <end position="61"/>
    </location>
</feature>
<keyword evidence="2" id="KW-1185">Reference proteome</keyword>